<proteinExistence type="predicted"/>
<accession>A0ACB0J1H8</accession>
<comment type="caution">
    <text evidence="1">The sequence shown here is derived from an EMBL/GenBank/DDBJ whole genome shotgun (WGS) entry which is preliminary data.</text>
</comment>
<organism evidence="1 2">
    <name type="scientific">Trifolium pratense</name>
    <name type="common">Red clover</name>
    <dbReference type="NCBI Taxonomy" id="57577"/>
    <lineage>
        <taxon>Eukaryota</taxon>
        <taxon>Viridiplantae</taxon>
        <taxon>Streptophyta</taxon>
        <taxon>Embryophyta</taxon>
        <taxon>Tracheophyta</taxon>
        <taxon>Spermatophyta</taxon>
        <taxon>Magnoliopsida</taxon>
        <taxon>eudicotyledons</taxon>
        <taxon>Gunneridae</taxon>
        <taxon>Pentapetalae</taxon>
        <taxon>rosids</taxon>
        <taxon>fabids</taxon>
        <taxon>Fabales</taxon>
        <taxon>Fabaceae</taxon>
        <taxon>Papilionoideae</taxon>
        <taxon>50 kb inversion clade</taxon>
        <taxon>NPAAA clade</taxon>
        <taxon>Hologalegina</taxon>
        <taxon>IRL clade</taxon>
        <taxon>Trifolieae</taxon>
        <taxon>Trifolium</taxon>
    </lineage>
</organism>
<protein>
    <submittedName>
        <fullName evidence="1">Uncharacterized protein</fullName>
    </submittedName>
</protein>
<evidence type="ECO:0000313" key="2">
    <source>
        <dbReference type="Proteomes" id="UP001177021"/>
    </source>
</evidence>
<sequence>MSLQVYSGGIGSYALLTMLMVMLRNVRQSQPTAEHNLGVLLVHFFDVYGRKLNTSDVGRLCSVSGLIQAKAASTSGLIQAGNLQNATAAEPGKYIMDCPSLWSGMLVNLLVSICFLIDGIFFDVRELSLYPSMSSEDPWHLRCKNLINVPQCP</sequence>
<dbReference type="EMBL" id="CASHSV030000013">
    <property type="protein sequence ID" value="CAJ2638096.1"/>
    <property type="molecule type" value="Genomic_DNA"/>
</dbReference>
<evidence type="ECO:0000313" key="1">
    <source>
        <dbReference type="EMBL" id="CAJ2638096.1"/>
    </source>
</evidence>
<gene>
    <name evidence="1" type="ORF">MILVUS5_LOCUS8346</name>
</gene>
<reference evidence="1" key="1">
    <citation type="submission" date="2023-10" db="EMBL/GenBank/DDBJ databases">
        <authorList>
            <person name="Rodriguez Cubillos JULIANA M."/>
            <person name="De Vega J."/>
        </authorList>
    </citation>
    <scope>NUCLEOTIDE SEQUENCE</scope>
</reference>
<name>A0ACB0J1H8_TRIPR</name>
<keyword evidence="2" id="KW-1185">Reference proteome</keyword>
<dbReference type="Proteomes" id="UP001177021">
    <property type="component" value="Unassembled WGS sequence"/>
</dbReference>